<accession>A0A975ND44</accession>
<feature type="transmembrane region" description="Helical" evidence="1">
    <location>
        <begin position="12"/>
        <end position="36"/>
    </location>
</feature>
<dbReference type="Proteomes" id="UP000680839">
    <property type="component" value="Chromosome"/>
</dbReference>
<name>A0A975ND44_9BRAD</name>
<gene>
    <name evidence="2" type="ORF">KMZ29_25020</name>
</gene>
<reference evidence="2" key="1">
    <citation type="submission" date="2021-06" db="EMBL/GenBank/DDBJ databases">
        <title>Bradyrhizobium sp. S2-20-1 Genome sequencing.</title>
        <authorList>
            <person name="Jin L."/>
        </authorList>
    </citation>
    <scope>NUCLEOTIDE SEQUENCE</scope>
    <source>
        <strain evidence="2">S2-20-1</strain>
    </source>
</reference>
<organism evidence="2 3">
    <name type="scientific">Bradyrhizobium sediminis</name>
    <dbReference type="NCBI Taxonomy" id="2840469"/>
    <lineage>
        <taxon>Bacteria</taxon>
        <taxon>Pseudomonadati</taxon>
        <taxon>Pseudomonadota</taxon>
        <taxon>Alphaproteobacteria</taxon>
        <taxon>Hyphomicrobiales</taxon>
        <taxon>Nitrobacteraceae</taxon>
        <taxon>Bradyrhizobium</taxon>
    </lineage>
</organism>
<dbReference type="AlphaFoldDB" id="A0A975ND44"/>
<keyword evidence="1" id="KW-0812">Transmembrane</keyword>
<proteinExistence type="predicted"/>
<sequence length="115" mass="12201">MGRVQNITSSRWPAWLGAAALLLASVTAVATLSFQVRPGTEVVAVAFPPWWTAQQIFAATASADAAVVRTTAVATLLVVRPNDHEGLSRLRQAGAWLTIDPQAVAACFNTTDKEI</sequence>
<keyword evidence="1" id="KW-1133">Transmembrane helix</keyword>
<protein>
    <submittedName>
        <fullName evidence="2">Uncharacterized protein</fullName>
    </submittedName>
</protein>
<keyword evidence="1" id="KW-0472">Membrane</keyword>
<evidence type="ECO:0000313" key="2">
    <source>
        <dbReference type="EMBL" id="QWG12908.1"/>
    </source>
</evidence>
<dbReference type="EMBL" id="CP076134">
    <property type="protein sequence ID" value="QWG12908.1"/>
    <property type="molecule type" value="Genomic_DNA"/>
</dbReference>
<dbReference type="RefSeq" id="WP_215621676.1">
    <property type="nucleotide sequence ID" value="NZ_CP076134.1"/>
</dbReference>
<evidence type="ECO:0000313" key="3">
    <source>
        <dbReference type="Proteomes" id="UP000680839"/>
    </source>
</evidence>
<evidence type="ECO:0000256" key="1">
    <source>
        <dbReference type="SAM" id="Phobius"/>
    </source>
</evidence>